<dbReference type="SMART" id="SM00510">
    <property type="entry name" value="TFS2M"/>
    <property type="match status" value="1"/>
</dbReference>
<dbReference type="PANTHER" id="PTHR11477:SF18">
    <property type="entry name" value="SPOC DOMAIN-CONTAINING PROTEIN 1"/>
    <property type="match status" value="1"/>
</dbReference>
<evidence type="ECO:0000256" key="3">
    <source>
        <dbReference type="ARBA" id="ARBA00022454"/>
    </source>
</evidence>
<dbReference type="GO" id="GO:0030154">
    <property type="term" value="P:cell differentiation"/>
    <property type="evidence" value="ECO:0007669"/>
    <property type="project" value="UniProtKB-KW"/>
</dbReference>
<feature type="region of interest" description="Disordered" evidence="10">
    <location>
        <begin position="571"/>
        <end position="617"/>
    </location>
</feature>
<comment type="subcellular location">
    <subcellularLocation>
        <location evidence="2">Chromosome</location>
    </subcellularLocation>
    <subcellularLocation>
        <location evidence="1">Nucleus</location>
    </subcellularLocation>
</comment>
<dbReference type="FunFam" id="1.10.472.30:FF:000004">
    <property type="entry name" value="SPOC domain containing 1"/>
    <property type="match status" value="1"/>
</dbReference>
<feature type="compositionally biased region" description="Pro residues" evidence="10">
    <location>
        <begin position="713"/>
        <end position="723"/>
    </location>
</feature>
<evidence type="ECO:0000313" key="13">
    <source>
        <dbReference type="Proteomes" id="UP000710432"/>
    </source>
</evidence>
<keyword evidence="7" id="KW-0539">Nucleus</keyword>
<comment type="caution">
    <text evidence="12">The sequence shown here is derived from an EMBL/GenBank/DDBJ whole genome shotgun (WGS) entry which is preliminary data.</text>
</comment>
<evidence type="ECO:0000256" key="2">
    <source>
        <dbReference type="ARBA" id="ARBA00004286"/>
    </source>
</evidence>
<evidence type="ECO:0000256" key="6">
    <source>
        <dbReference type="ARBA" id="ARBA00023158"/>
    </source>
</evidence>
<feature type="compositionally biased region" description="Polar residues" evidence="10">
    <location>
        <begin position="571"/>
        <end position="580"/>
    </location>
</feature>
<dbReference type="AlphaFoldDB" id="A0A8J6G3V9"/>
<feature type="region of interest" description="Disordered" evidence="10">
    <location>
        <begin position="273"/>
        <end position="331"/>
    </location>
</feature>
<evidence type="ECO:0000256" key="5">
    <source>
        <dbReference type="ARBA" id="ARBA00022871"/>
    </source>
</evidence>
<evidence type="ECO:0000313" key="12">
    <source>
        <dbReference type="EMBL" id="KAH0503173.1"/>
    </source>
</evidence>
<dbReference type="Pfam" id="PF07500">
    <property type="entry name" value="TFIIS_M"/>
    <property type="match status" value="1"/>
</dbReference>
<dbReference type="Proteomes" id="UP000710432">
    <property type="component" value="Unassembled WGS sequence"/>
</dbReference>
<evidence type="ECO:0000256" key="9">
    <source>
        <dbReference type="ARBA" id="ARBA00071086"/>
    </source>
</evidence>
<keyword evidence="4" id="KW-0221">Differentiation</keyword>
<feature type="region of interest" description="Disordered" evidence="10">
    <location>
        <begin position="704"/>
        <end position="754"/>
    </location>
</feature>
<dbReference type="GO" id="GO:0006351">
    <property type="term" value="P:DNA-templated transcription"/>
    <property type="evidence" value="ECO:0007669"/>
    <property type="project" value="InterPro"/>
</dbReference>
<proteinExistence type="predicted"/>
<dbReference type="SUPFAM" id="SSF46942">
    <property type="entry name" value="Elongation factor TFIIS domain 2"/>
    <property type="match status" value="1"/>
</dbReference>
<dbReference type="Pfam" id="PF07744">
    <property type="entry name" value="SPOC"/>
    <property type="match status" value="1"/>
</dbReference>
<sequence>MEGAMVEGMGFPEDDGRVPTLIREGYSGRGSHPRRVRRKPKKCGICPPDEEEADFFFRLGQSLDGYCWSMQGPPQSTSLESPAGPQKLISSKDTGPGESGGSWVDCTQEAELERMLFPKDAAQSGSPDHLFGFQGLFGDESLSLVTQDPLQSPALYPGLLTEDSTEQQETHPMSVVGISDTPPDLEGPEGKALPVSGLRLGQGLAAPAEPLGGLSGTSLEQRRPEHARKRRLMGPVPCAQKPRMDGSSQDHRERGCPGVVCSGPVIQLLGAFNNSQPGGQLETLEDMKDSSARRQKRPMTSHPASCQCDLPEMENEEPLQSGTEDPGEQETMPLDVGVRATVVRTMQEVLWTRVQEHPDLLLREEEIAGIAEGIEAALFHLTQDTNLRYKTKYRSLLFNLKDPRNFDLFLKVAHCDVSPHDLVQMSSIQLAPKELSRWRDQEERKGLDIIEQQQKELYRLPTSKLTHKGEVEIPRDSDQMLTLEDLMEPVMPQEYSPQALMTPLEDTTDQHQHHFWDSNCHICKGGKEGRKSINSSCLEPHVGVSHSTDWKSSTELPDSSRAIMNKEENAIQNAPNQAPVSSPEMLKAGETSSKEPQDRLQIPAEPKDVPPSPPPWEGSLDMFSIKPFRAKAQLISGHSCQLLQDICASRLCPHGSPDIHNYRLLYSYLNNKQCHCLTTVQHVKMVLLPLPAFQPLPARLRPLGGPVSAVPDPHGPIPDPPVGPVDGDGSECPWPERPDPSDPSEQERSFSYQC</sequence>
<dbReference type="GO" id="GO:0007283">
    <property type="term" value="P:spermatogenesis"/>
    <property type="evidence" value="ECO:0007669"/>
    <property type="project" value="UniProtKB-KW"/>
</dbReference>
<dbReference type="InterPro" id="IPR036575">
    <property type="entry name" value="TFIIS_cen_dom_sf"/>
</dbReference>
<dbReference type="EMBL" id="JAATJU010025600">
    <property type="protein sequence ID" value="KAH0503173.1"/>
    <property type="molecule type" value="Genomic_DNA"/>
</dbReference>
<name>A0A8J6G3V9_MICOH</name>
<evidence type="ECO:0000259" key="11">
    <source>
        <dbReference type="PROSITE" id="PS51321"/>
    </source>
</evidence>
<evidence type="ECO:0000256" key="10">
    <source>
        <dbReference type="SAM" id="MobiDB-lite"/>
    </source>
</evidence>
<keyword evidence="3" id="KW-0158">Chromosome</keyword>
<evidence type="ECO:0000256" key="1">
    <source>
        <dbReference type="ARBA" id="ARBA00004123"/>
    </source>
</evidence>
<dbReference type="InterPro" id="IPR012921">
    <property type="entry name" value="SPOC_C"/>
</dbReference>
<dbReference type="InterPro" id="IPR003618">
    <property type="entry name" value="TFIIS_cen_dom"/>
</dbReference>
<dbReference type="GO" id="GO:0005694">
    <property type="term" value="C:chromosome"/>
    <property type="evidence" value="ECO:0007669"/>
    <property type="project" value="UniProtKB-SubCell"/>
</dbReference>
<dbReference type="GO" id="GO:0031047">
    <property type="term" value="P:regulatory ncRNA-mediated gene silencing"/>
    <property type="evidence" value="ECO:0007669"/>
    <property type="project" value="UniProtKB-KW"/>
</dbReference>
<dbReference type="GO" id="GO:0005634">
    <property type="term" value="C:nucleus"/>
    <property type="evidence" value="ECO:0007669"/>
    <property type="project" value="UniProtKB-SubCell"/>
</dbReference>
<feature type="domain" description="TFIIS central" evidence="11">
    <location>
        <begin position="338"/>
        <end position="458"/>
    </location>
</feature>
<keyword evidence="6" id="KW-0943">RNA-mediated gene silencing</keyword>
<evidence type="ECO:0000256" key="7">
    <source>
        <dbReference type="ARBA" id="ARBA00023242"/>
    </source>
</evidence>
<feature type="region of interest" description="Disordered" evidence="10">
    <location>
        <begin position="73"/>
        <end position="101"/>
    </location>
</feature>
<feature type="compositionally biased region" description="Basic and acidic residues" evidence="10">
    <location>
        <begin position="242"/>
        <end position="251"/>
    </location>
</feature>
<organism evidence="12 13">
    <name type="scientific">Microtus ochrogaster</name>
    <name type="common">Prairie vole</name>
    <dbReference type="NCBI Taxonomy" id="79684"/>
    <lineage>
        <taxon>Eukaryota</taxon>
        <taxon>Metazoa</taxon>
        <taxon>Chordata</taxon>
        <taxon>Craniata</taxon>
        <taxon>Vertebrata</taxon>
        <taxon>Euteleostomi</taxon>
        <taxon>Mammalia</taxon>
        <taxon>Eutheria</taxon>
        <taxon>Euarchontoglires</taxon>
        <taxon>Glires</taxon>
        <taxon>Rodentia</taxon>
        <taxon>Myomorpha</taxon>
        <taxon>Muroidea</taxon>
        <taxon>Cricetidae</taxon>
        <taxon>Arvicolinae</taxon>
        <taxon>Microtus</taxon>
    </lineage>
</organism>
<comment type="function">
    <text evidence="8">Protein adapter that acts as an essential executor of PIWIL4-piRNA pathway directed transposon DNA methylation and silencing in the male embryonic germ cells. Recruited to young transposons, which are specifically marked with histone H3 trimethylated at both 'Lys-4' and 'Lys-9' (H3K4me3K9me3), via its association with SPIN1 chromatin reader, and associates with the de novo DNA methylation machinery and repressive chromatin remodeling complexes. Following this, PIWIL4 engages with nascent transposable element transcript to direct piRNA-directed DNA methylation. Not required for piRNA biosynthesis.</text>
</comment>
<accession>A0A8J6G3V9</accession>
<evidence type="ECO:0000256" key="8">
    <source>
        <dbReference type="ARBA" id="ARBA00059288"/>
    </source>
</evidence>
<gene>
    <name evidence="12" type="ORF">LTLLF_188265</name>
</gene>
<protein>
    <recommendedName>
        <fullName evidence="9">SPOC domain-containing protein 1</fullName>
    </recommendedName>
</protein>
<feature type="compositionally biased region" description="Basic and acidic residues" evidence="10">
    <location>
        <begin position="734"/>
        <end position="748"/>
    </location>
</feature>
<keyword evidence="5" id="KW-0744">Spermatogenesis</keyword>
<dbReference type="Gene3D" id="1.10.472.30">
    <property type="entry name" value="Transcription elongation factor S-II, central domain"/>
    <property type="match status" value="1"/>
</dbReference>
<dbReference type="PANTHER" id="PTHR11477">
    <property type="entry name" value="TRANSCRIPTION FACTOR S-II ZINC FINGER DOMAIN-CONTAINING PROTEIN"/>
    <property type="match status" value="1"/>
</dbReference>
<dbReference type="PROSITE" id="PS51321">
    <property type="entry name" value="TFIIS_CENTRAL"/>
    <property type="match status" value="1"/>
</dbReference>
<evidence type="ECO:0000256" key="4">
    <source>
        <dbReference type="ARBA" id="ARBA00022782"/>
    </source>
</evidence>
<feature type="region of interest" description="Disordered" evidence="10">
    <location>
        <begin position="206"/>
        <end position="251"/>
    </location>
</feature>
<reference evidence="12" key="1">
    <citation type="submission" date="2020-03" db="EMBL/GenBank/DDBJ databases">
        <title>Studies in the Genomics of Life Span.</title>
        <authorList>
            <person name="Glass D."/>
        </authorList>
    </citation>
    <scope>NUCLEOTIDE SEQUENCE</scope>
    <source>
        <strain evidence="12">LTLLF</strain>
        <tissue evidence="12">Muscle</tissue>
    </source>
</reference>